<evidence type="ECO:0000313" key="2">
    <source>
        <dbReference type="Proteomes" id="UP000241071"/>
    </source>
</evidence>
<accession>M1PNH6</accession>
<dbReference type="Proteomes" id="UP000241071">
    <property type="component" value="Segment"/>
</dbReference>
<reference evidence="1 2" key="1">
    <citation type="submission" date="2012-10" db="EMBL/GenBank/DDBJ databases">
        <title>Complete genome sequence of Moumouvirus goulette.</title>
        <authorList>
            <person name="Fournous G."/>
            <person name="Bougalmi M."/>
            <person name="Colson P."/>
        </authorList>
    </citation>
    <scope>NUCLEOTIDE SEQUENCE [LARGE SCALE GENOMIC DNA]</scope>
</reference>
<dbReference type="EMBL" id="KC008572">
    <property type="protein sequence ID" value="AGF85561.1"/>
    <property type="molecule type" value="Genomic_DNA"/>
</dbReference>
<evidence type="ECO:0000313" key="1">
    <source>
        <dbReference type="EMBL" id="AGF85561.1"/>
    </source>
</evidence>
<gene>
    <name evidence="1" type="ORF">glt_00756</name>
</gene>
<keyword evidence="2" id="KW-1185">Reference proteome</keyword>
<protein>
    <submittedName>
        <fullName evidence="1">Uncharacterized protein</fullName>
    </submittedName>
</protein>
<proteinExistence type="predicted"/>
<name>M1PNH6_9VIRU</name>
<organism evidence="1 2">
    <name type="scientific">Moumouvirus goulette</name>
    <dbReference type="NCBI Taxonomy" id="1247379"/>
    <lineage>
        <taxon>Viruses</taxon>
        <taxon>Varidnaviria</taxon>
        <taxon>Bamfordvirae</taxon>
        <taxon>Nucleocytoviricota</taxon>
        <taxon>Megaviricetes</taxon>
        <taxon>Imitervirales</taxon>
        <taxon>Mimiviridae</taxon>
        <taxon>Megamimivirinae</taxon>
        <taxon>Moumouvirus</taxon>
        <taxon>Moumouvirus goulettemassiliense</taxon>
    </lineage>
</organism>
<sequence length="334" mass="39407">MSVIFKNSTDKKTLFSILNGNKTKDSNTLNKSVKNIEQTYSVPDNNYITRLNNQTDSKSNDKYINNTNDIKYNNTNDDRRSFINFTTGITSNTKTHNKNSLAFITELIRQKITERCTLKNKFLDADDNEVLKRVHKKFEEKQNDWNLMMDFILKYMTILDEKYIQFNHLDIKDLIQDKILNISFSYIILDNSISFKQNIIEYIKSLNTYMLEIHQSKIKLSKLNLQISKYQNIKRDNLKNIANCEQKIKSSDITHSETINNKKNIEIYKKSIEEAESILKTFNKNKESYHQIILDNIYFINTNLIFNSVSGYFMHDDWIPYLDNNIFPSAKTVI</sequence>